<comment type="caution">
    <text evidence="1">The sequence shown here is derived from an EMBL/GenBank/DDBJ whole genome shotgun (WGS) entry which is preliminary data.</text>
</comment>
<dbReference type="EMBL" id="JABEZW010217618">
    <property type="protein sequence ID" value="MBA0785072.1"/>
    <property type="molecule type" value="Genomic_DNA"/>
</dbReference>
<keyword evidence="2" id="KW-1185">Reference proteome</keyword>
<accession>A0A7J9FID0</accession>
<gene>
    <name evidence="1" type="ORF">Gotri_027369</name>
</gene>
<evidence type="ECO:0000313" key="2">
    <source>
        <dbReference type="Proteomes" id="UP000593568"/>
    </source>
</evidence>
<dbReference type="Proteomes" id="UP000593568">
    <property type="component" value="Unassembled WGS sequence"/>
</dbReference>
<evidence type="ECO:0000313" key="1">
    <source>
        <dbReference type="EMBL" id="MBA0785072.1"/>
    </source>
</evidence>
<protein>
    <submittedName>
        <fullName evidence="1">Uncharacterized protein</fullName>
    </submittedName>
</protein>
<reference evidence="1 2" key="1">
    <citation type="journal article" date="2019" name="Genome Biol. Evol.">
        <title>Insights into the evolution of the New World diploid cottons (Gossypium, subgenus Houzingenia) based on genome sequencing.</title>
        <authorList>
            <person name="Grover C.E."/>
            <person name="Arick M.A. 2nd"/>
            <person name="Thrash A."/>
            <person name="Conover J.L."/>
            <person name="Sanders W.S."/>
            <person name="Peterson D.G."/>
            <person name="Frelichowski J.E."/>
            <person name="Scheffler J.A."/>
            <person name="Scheffler B.E."/>
            <person name="Wendel J.F."/>
        </authorList>
    </citation>
    <scope>NUCLEOTIDE SEQUENCE [LARGE SCALE GENOMIC DNA]</scope>
    <source>
        <strain evidence="1">8</strain>
        <tissue evidence="1">Leaf</tissue>
    </source>
</reference>
<proteinExistence type="predicted"/>
<organism evidence="1 2">
    <name type="scientific">Gossypium trilobum</name>
    <dbReference type="NCBI Taxonomy" id="34281"/>
    <lineage>
        <taxon>Eukaryota</taxon>
        <taxon>Viridiplantae</taxon>
        <taxon>Streptophyta</taxon>
        <taxon>Embryophyta</taxon>
        <taxon>Tracheophyta</taxon>
        <taxon>Spermatophyta</taxon>
        <taxon>Magnoliopsida</taxon>
        <taxon>eudicotyledons</taxon>
        <taxon>Gunneridae</taxon>
        <taxon>Pentapetalae</taxon>
        <taxon>rosids</taxon>
        <taxon>malvids</taxon>
        <taxon>Malvales</taxon>
        <taxon>Malvaceae</taxon>
        <taxon>Malvoideae</taxon>
        <taxon>Gossypium</taxon>
    </lineage>
</organism>
<sequence length="33" mass="3739">MDLSNANLRPTYLKRSKRGVGEFIVNSAKNQKC</sequence>
<name>A0A7J9FID0_9ROSI</name>
<dbReference type="AlphaFoldDB" id="A0A7J9FID0"/>